<dbReference type="Gene3D" id="2.60.120.10">
    <property type="entry name" value="Jelly Rolls"/>
    <property type="match status" value="1"/>
</dbReference>
<dbReference type="GO" id="GO:0005829">
    <property type="term" value="C:cytosol"/>
    <property type="evidence" value="ECO:0007669"/>
    <property type="project" value="TreeGrafter"/>
</dbReference>
<dbReference type="PROSITE" id="PS50042">
    <property type="entry name" value="CNMP_BINDING_3"/>
    <property type="match status" value="1"/>
</dbReference>
<dbReference type="InterPro" id="IPR036390">
    <property type="entry name" value="WH_DNA-bd_sf"/>
</dbReference>
<dbReference type="Gene3D" id="1.10.10.10">
    <property type="entry name" value="Winged helix-like DNA-binding domain superfamily/Winged helix DNA-binding domain"/>
    <property type="match status" value="1"/>
</dbReference>
<dbReference type="PROSITE" id="PS51063">
    <property type="entry name" value="HTH_CRP_2"/>
    <property type="match status" value="1"/>
</dbReference>
<dbReference type="Pfam" id="PF13545">
    <property type="entry name" value="HTH_Crp_2"/>
    <property type="match status" value="1"/>
</dbReference>
<organism evidence="6 7">
    <name type="scientific">Qipengyuania oceanensis</name>
    <dbReference type="NCBI Taxonomy" id="1463597"/>
    <lineage>
        <taxon>Bacteria</taxon>
        <taxon>Pseudomonadati</taxon>
        <taxon>Pseudomonadota</taxon>
        <taxon>Alphaproteobacteria</taxon>
        <taxon>Sphingomonadales</taxon>
        <taxon>Erythrobacteraceae</taxon>
        <taxon>Qipengyuania</taxon>
    </lineage>
</organism>
<protein>
    <submittedName>
        <fullName evidence="6">Helix-turn-helix domain-containing protein</fullName>
    </submittedName>
</protein>
<evidence type="ECO:0000313" key="7">
    <source>
        <dbReference type="Proteomes" id="UP000445582"/>
    </source>
</evidence>
<reference evidence="6 7" key="1">
    <citation type="submission" date="2019-12" db="EMBL/GenBank/DDBJ databases">
        <title>Genomic-based taxomic classification of the family Erythrobacteraceae.</title>
        <authorList>
            <person name="Xu L."/>
        </authorList>
    </citation>
    <scope>NUCLEOTIDE SEQUENCE [LARGE SCALE GENOMIC DNA]</scope>
    <source>
        <strain evidence="6 7">MCCC 1A09965</strain>
    </source>
</reference>
<dbReference type="InterPro" id="IPR050397">
    <property type="entry name" value="Env_Response_Regulators"/>
</dbReference>
<keyword evidence="3" id="KW-0804">Transcription</keyword>
<dbReference type="InterPro" id="IPR018490">
    <property type="entry name" value="cNMP-bd_dom_sf"/>
</dbReference>
<keyword evidence="1" id="KW-0805">Transcription regulation</keyword>
<dbReference type="CDD" id="cd00038">
    <property type="entry name" value="CAP_ED"/>
    <property type="match status" value="1"/>
</dbReference>
<evidence type="ECO:0000256" key="2">
    <source>
        <dbReference type="ARBA" id="ARBA00023125"/>
    </source>
</evidence>
<dbReference type="Pfam" id="PF00027">
    <property type="entry name" value="cNMP_binding"/>
    <property type="match status" value="1"/>
</dbReference>
<dbReference type="SMART" id="SM00100">
    <property type="entry name" value="cNMP"/>
    <property type="match status" value="1"/>
</dbReference>
<keyword evidence="2" id="KW-0238">DNA-binding</keyword>
<gene>
    <name evidence="6" type="ORF">GRI48_11285</name>
</gene>
<dbReference type="InterPro" id="IPR000595">
    <property type="entry name" value="cNMP-bd_dom"/>
</dbReference>
<proteinExistence type="predicted"/>
<keyword evidence="7" id="KW-1185">Reference proteome</keyword>
<dbReference type="GO" id="GO:0003677">
    <property type="term" value="F:DNA binding"/>
    <property type="evidence" value="ECO:0007669"/>
    <property type="project" value="UniProtKB-KW"/>
</dbReference>
<accession>A0A844YEQ4</accession>
<dbReference type="PANTHER" id="PTHR24567">
    <property type="entry name" value="CRP FAMILY TRANSCRIPTIONAL REGULATORY PROTEIN"/>
    <property type="match status" value="1"/>
</dbReference>
<feature type="domain" description="HTH crp-type" evidence="5">
    <location>
        <begin position="146"/>
        <end position="221"/>
    </location>
</feature>
<dbReference type="AlphaFoldDB" id="A0A844YEQ4"/>
<dbReference type="SUPFAM" id="SSF51206">
    <property type="entry name" value="cAMP-binding domain-like"/>
    <property type="match status" value="1"/>
</dbReference>
<evidence type="ECO:0000256" key="1">
    <source>
        <dbReference type="ARBA" id="ARBA00023015"/>
    </source>
</evidence>
<dbReference type="RefSeq" id="WP_160676057.1">
    <property type="nucleotide sequence ID" value="NZ_WTYN01000002.1"/>
</dbReference>
<dbReference type="OrthoDB" id="667966at2"/>
<dbReference type="SMART" id="SM00419">
    <property type="entry name" value="HTH_CRP"/>
    <property type="match status" value="1"/>
</dbReference>
<dbReference type="PANTHER" id="PTHR24567:SF26">
    <property type="entry name" value="REGULATORY PROTEIN YEIL"/>
    <property type="match status" value="1"/>
</dbReference>
<evidence type="ECO:0000259" key="5">
    <source>
        <dbReference type="PROSITE" id="PS51063"/>
    </source>
</evidence>
<dbReference type="GO" id="GO:0003700">
    <property type="term" value="F:DNA-binding transcription factor activity"/>
    <property type="evidence" value="ECO:0007669"/>
    <property type="project" value="TreeGrafter"/>
</dbReference>
<evidence type="ECO:0000256" key="3">
    <source>
        <dbReference type="ARBA" id="ARBA00023163"/>
    </source>
</evidence>
<dbReference type="CDD" id="cd00092">
    <property type="entry name" value="HTH_CRP"/>
    <property type="match status" value="1"/>
</dbReference>
<dbReference type="InterPro" id="IPR012318">
    <property type="entry name" value="HTH_CRP"/>
</dbReference>
<dbReference type="Proteomes" id="UP000445582">
    <property type="component" value="Unassembled WGS sequence"/>
</dbReference>
<dbReference type="SUPFAM" id="SSF46785">
    <property type="entry name" value="Winged helix' DNA-binding domain"/>
    <property type="match status" value="1"/>
</dbReference>
<comment type="caution">
    <text evidence="6">The sequence shown here is derived from an EMBL/GenBank/DDBJ whole genome shotgun (WGS) entry which is preliminary data.</text>
</comment>
<dbReference type="InterPro" id="IPR014710">
    <property type="entry name" value="RmlC-like_jellyroll"/>
</dbReference>
<sequence length="230" mass="24490">MSLACETCPVRDRAACAVLDEEEREALASIGRTRTIRRGEMLFAAGDEEAACATLVSGALKVCSTGEEGDERILALIHPAGFAGELFQPFAHYDVVALSDSKLCTFSRKDMESAIERYPALGLALLRRSQEDLHAARGLLDLTGRRDAKARVAALILGMARAASDSPCHPAGRFELPLTRGEMANLAGLTIETVSRRLTELESDGIITRKGARGIVLADPARLAAIAGTA</sequence>
<dbReference type="EMBL" id="WTYN01000002">
    <property type="protein sequence ID" value="MXO63596.1"/>
    <property type="molecule type" value="Genomic_DNA"/>
</dbReference>
<evidence type="ECO:0000313" key="6">
    <source>
        <dbReference type="EMBL" id="MXO63596.1"/>
    </source>
</evidence>
<dbReference type="PRINTS" id="PR00034">
    <property type="entry name" value="HTHCRP"/>
</dbReference>
<name>A0A844YEQ4_9SPHN</name>
<dbReference type="InterPro" id="IPR036388">
    <property type="entry name" value="WH-like_DNA-bd_sf"/>
</dbReference>
<evidence type="ECO:0000259" key="4">
    <source>
        <dbReference type="PROSITE" id="PS50042"/>
    </source>
</evidence>
<feature type="domain" description="Cyclic nucleotide-binding" evidence="4">
    <location>
        <begin position="19"/>
        <end position="86"/>
    </location>
</feature>